<proteinExistence type="inferred from homology"/>
<dbReference type="SUPFAM" id="SSF51419">
    <property type="entry name" value="PLP-binding barrel"/>
    <property type="match status" value="1"/>
</dbReference>
<feature type="binding site" evidence="5 7">
    <location>
        <position position="131"/>
    </location>
    <ligand>
        <name>substrate</name>
    </ligand>
</feature>
<dbReference type="PANTHER" id="PTHR30511:SF0">
    <property type="entry name" value="ALANINE RACEMASE, CATABOLIC-RELATED"/>
    <property type="match status" value="1"/>
</dbReference>
<evidence type="ECO:0000256" key="4">
    <source>
        <dbReference type="ARBA" id="ARBA00023235"/>
    </source>
</evidence>
<dbReference type="eggNOG" id="COG0787">
    <property type="taxonomic scope" value="Bacteria"/>
</dbReference>
<evidence type="ECO:0000256" key="2">
    <source>
        <dbReference type="ARBA" id="ARBA00001933"/>
    </source>
</evidence>
<dbReference type="NCBIfam" id="TIGR00492">
    <property type="entry name" value="alr"/>
    <property type="match status" value="1"/>
</dbReference>
<dbReference type="EMBL" id="AEIG01000014">
    <property type="protein sequence ID" value="EGG30491.1"/>
    <property type="molecule type" value="Genomic_DNA"/>
</dbReference>
<dbReference type="SUPFAM" id="SSF50621">
    <property type="entry name" value="Alanine racemase C-terminal domain-like"/>
    <property type="match status" value="1"/>
</dbReference>
<dbReference type="InterPro" id="IPR001608">
    <property type="entry name" value="Ala_racemase_N"/>
</dbReference>
<dbReference type="InterPro" id="IPR009006">
    <property type="entry name" value="Ala_racemase/Decarboxylase_C"/>
</dbReference>
<dbReference type="GO" id="GO:0030170">
    <property type="term" value="F:pyridoxal phosphate binding"/>
    <property type="evidence" value="ECO:0007669"/>
    <property type="project" value="UniProtKB-UniRule"/>
</dbReference>
<dbReference type="PRINTS" id="PR00992">
    <property type="entry name" value="ALARACEMASE"/>
</dbReference>
<dbReference type="SMART" id="SM01005">
    <property type="entry name" value="Ala_racemase_C"/>
    <property type="match status" value="1"/>
</dbReference>
<comment type="caution">
    <text evidence="8">The sequence shown here is derived from an EMBL/GenBank/DDBJ whole genome shotgun (WGS) entry which is preliminary data.</text>
</comment>
<dbReference type="HAMAP" id="MF_01201">
    <property type="entry name" value="Ala_racemase"/>
    <property type="match status" value="1"/>
</dbReference>
<dbReference type="STRING" id="2518989.IMCC3088_468"/>
<evidence type="ECO:0000256" key="1">
    <source>
        <dbReference type="ARBA" id="ARBA00000316"/>
    </source>
</evidence>
<accession>F3KZR2</accession>
<dbReference type="GO" id="GO:0030632">
    <property type="term" value="P:D-alanine biosynthetic process"/>
    <property type="evidence" value="ECO:0007669"/>
    <property type="project" value="UniProtKB-UniRule"/>
</dbReference>
<dbReference type="AlphaFoldDB" id="F3KZR2"/>
<feature type="binding site" evidence="5 7">
    <location>
        <position position="296"/>
    </location>
    <ligand>
        <name>substrate</name>
    </ligand>
</feature>
<dbReference type="UniPathway" id="UPA00042">
    <property type="reaction ID" value="UER00497"/>
</dbReference>
<feature type="modified residue" description="N6-(pyridoxal phosphate)lysine" evidence="5 6">
    <location>
        <position position="35"/>
    </location>
</feature>
<feature type="active site" description="Proton acceptor; specific for L-alanine" evidence="5">
    <location>
        <position position="248"/>
    </location>
</feature>
<comment type="pathway">
    <text evidence="5">Amino-acid biosynthesis; D-alanine biosynthesis; D-alanine from L-alanine: step 1/1.</text>
</comment>
<evidence type="ECO:0000256" key="7">
    <source>
        <dbReference type="PIRSR" id="PIRSR600821-52"/>
    </source>
</evidence>
<evidence type="ECO:0000256" key="6">
    <source>
        <dbReference type="PIRSR" id="PIRSR600821-50"/>
    </source>
</evidence>
<evidence type="ECO:0000256" key="3">
    <source>
        <dbReference type="ARBA" id="ARBA00022898"/>
    </source>
</evidence>
<dbReference type="Pfam" id="PF00842">
    <property type="entry name" value="Ala_racemase_C"/>
    <property type="match status" value="1"/>
</dbReference>
<reference evidence="8 9" key="1">
    <citation type="journal article" date="2011" name="J. Bacteriol.">
        <title>Genome sequence of strain IMCC3088, a proteorhodopsin-containing marine bacterium belonging to the OM60/NOR5 clade.</title>
        <authorList>
            <person name="Jang Y."/>
            <person name="Oh H.M."/>
            <person name="Kang I."/>
            <person name="Lee K."/>
            <person name="Yang S.J."/>
            <person name="Cho J.C."/>
        </authorList>
    </citation>
    <scope>NUCLEOTIDE SEQUENCE [LARGE SCALE GENOMIC DNA]</scope>
    <source>
        <strain evidence="8 9">IMCC3088</strain>
    </source>
</reference>
<organism evidence="8 9">
    <name type="scientific">Aequoribacter fuscus</name>
    <dbReference type="NCBI Taxonomy" id="2518989"/>
    <lineage>
        <taxon>Bacteria</taxon>
        <taxon>Pseudomonadati</taxon>
        <taxon>Pseudomonadota</taxon>
        <taxon>Gammaproteobacteria</taxon>
        <taxon>Cellvibrionales</taxon>
        <taxon>Halieaceae</taxon>
        <taxon>Aequoribacter</taxon>
    </lineage>
</organism>
<comment type="cofactor">
    <cofactor evidence="2 5 6">
        <name>pyridoxal 5'-phosphate</name>
        <dbReference type="ChEBI" id="CHEBI:597326"/>
    </cofactor>
</comment>
<dbReference type="RefSeq" id="WP_009574903.1">
    <property type="nucleotide sequence ID" value="NZ_AEIG01000014.1"/>
</dbReference>
<evidence type="ECO:0000313" key="8">
    <source>
        <dbReference type="EMBL" id="EGG30491.1"/>
    </source>
</evidence>
<dbReference type="FunFam" id="3.20.20.10:FF:000002">
    <property type="entry name" value="Alanine racemase"/>
    <property type="match status" value="1"/>
</dbReference>
<dbReference type="PROSITE" id="PS00395">
    <property type="entry name" value="ALANINE_RACEMASE"/>
    <property type="match status" value="1"/>
</dbReference>
<dbReference type="Proteomes" id="UP000005615">
    <property type="component" value="Unassembled WGS sequence"/>
</dbReference>
<comment type="function">
    <text evidence="5">Catalyzes the interconversion of L-alanine and D-alanine. May also act on other amino acids.</text>
</comment>
<dbReference type="InterPro" id="IPR029066">
    <property type="entry name" value="PLP-binding_barrel"/>
</dbReference>
<dbReference type="InterPro" id="IPR020622">
    <property type="entry name" value="Ala_racemase_pyridoxalP-BS"/>
</dbReference>
<dbReference type="Gene3D" id="3.20.20.10">
    <property type="entry name" value="Alanine racemase"/>
    <property type="match status" value="1"/>
</dbReference>
<dbReference type="PANTHER" id="PTHR30511">
    <property type="entry name" value="ALANINE RACEMASE"/>
    <property type="match status" value="1"/>
</dbReference>
<evidence type="ECO:0000256" key="5">
    <source>
        <dbReference type="HAMAP-Rule" id="MF_01201"/>
    </source>
</evidence>
<comment type="similarity">
    <text evidence="5">Belongs to the alanine racemase family.</text>
</comment>
<protein>
    <recommendedName>
        <fullName evidence="5">Alanine racemase</fullName>
        <ecNumber evidence="5">5.1.1.1</ecNumber>
    </recommendedName>
</protein>
<sequence length="354" mass="39208">MTRPTFAYIDIEALRANALWLKQHCLGSKLMCVVKADAYGHDLKLIAPALSNIADGFAVAHCTEGLELRAINPTAPILVLEGTFDAAELNAAYQHDLTVALTNTWQVRDYLARPLDQRPTVWVKVDTGMHRLGLSETELNALCRDNRLPQDTVLFTHFSDADTDAEKTALQLARLTRLGERHKLMMSAANSPACLMHPNTHLDWVRPGYSLYGGSPLAHIEDNLRPVMSVYTRIHSIRSLPVGECVGYGSTWCAERASKIATLPIGYADGYPRSIKSGTKVWLHNQFAPVVGRVSMDLLTIDVTDIPAAKAGDLVEVWGQHMTLHALANHNELSGYEIMARIPKRLPRSSDWLL</sequence>
<gene>
    <name evidence="8" type="ORF">IMCC3088_468</name>
</gene>
<dbReference type="EC" id="5.1.1.1" evidence="5"/>
<dbReference type="Gene3D" id="2.40.37.10">
    <property type="entry name" value="Lyase, Ornithine Decarboxylase, Chain A, domain 1"/>
    <property type="match status" value="1"/>
</dbReference>
<keyword evidence="3 5" id="KW-0663">Pyridoxal phosphate</keyword>
<keyword evidence="9" id="KW-1185">Reference proteome</keyword>
<dbReference type="GO" id="GO:0008784">
    <property type="term" value="F:alanine racemase activity"/>
    <property type="evidence" value="ECO:0007669"/>
    <property type="project" value="UniProtKB-UniRule"/>
</dbReference>
<feature type="active site" description="Proton acceptor; specific for D-alanine" evidence="5">
    <location>
        <position position="35"/>
    </location>
</feature>
<keyword evidence="4 5" id="KW-0413">Isomerase</keyword>
<dbReference type="Pfam" id="PF01168">
    <property type="entry name" value="Ala_racemase_N"/>
    <property type="match status" value="1"/>
</dbReference>
<dbReference type="InterPro" id="IPR000821">
    <property type="entry name" value="Ala_racemase"/>
</dbReference>
<comment type="catalytic activity">
    <reaction evidence="1 5">
        <text>L-alanine = D-alanine</text>
        <dbReference type="Rhea" id="RHEA:20249"/>
        <dbReference type="ChEBI" id="CHEBI:57416"/>
        <dbReference type="ChEBI" id="CHEBI:57972"/>
        <dbReference type="EC" id="5.1.1.1"/>
    </reaction>
</comment>
<dbReference type="GO" id="GO:0005829">
    <property type="term" value="C:cytosol"/>
    <property type="evidence" value="ECO:0007669"/>
    <property type="project" value="TreeGrafter"/>
</dbReference>
<dbReference type="OrthoDB" id="9813814at2"/>
<dbReference type="InterPro" id="IPR011079">
    <property type="entry name" value="Ala_racemase_C"/>
</dbReference>
<evidence type="ECO:0000313" key="9">
    <source>
        <dbReference type="Proteomes" id="UP000005615"/>
    </source>
</evidence>
<name>F3KZR2_9GAMM</name>